<evidence type="ECO:0000313" key="1">
    <source>
        <dbReference type="EMBL" id="MBC9796270.1"/>
    </source>
</evidence>
<evidence type="ECO:0000313" key="2">
    <source>
        <dbReference type="Proteomes" id="UP000653730"/>
    </source>
</evidence>
<reference evidence="1 2" key="1">
    <citation type="submission" date="2020-09" db="EMBL/GenBank/DDBJ databases">
        <title>Sinomicrobium weinanense sp. nov., a halophilic bacteria isolated from saline-alkali soil.</title>
        <authorList>
            <person name="Wu P."/>
            <person name="Ren H."/>
            <person name="Mei Y."/>
            <person name="Liang Y."/>
            <person name="Chen Z."/>
        </authorList>
    </citation>
    <scope>NUCLEOTIDE SEQUENCE [LARGE SCALE GENOMIC DNA]</scope>
    <source>
        <strain evidence="1 2">FJxs</strain>
    </source>
</reference>
<dbReference type="AlphaFoldDB" id="A0A926Q3Y4"/>
<organism evidence="1 2">
    <name type="scientific">Sinomicrobium weinanense</name>
    <dbReference type="NCBI Taxonomy" id="2842200"/>
    <lineage>
        <taxon>Bacteria</taxon>
        <taxon>Pseudomonadati</taxon>
        <taxon>Bacteroidota</taxon>
        <taxon>Flavobacteriia</taxon>
        <taxon>Flavobacteriales</taxon>
        <taxon>Flavobacteriaceae</taxon>
        <taxon>Sinomicrobium</taxon>
    </lineage>
</organism>
<dbReference type="EMBL" id="JACVDC010000024">
    <property type="protein sequence ID" value="MBC9796270.1"/>
    <property type="molecule type" value="Genomic_DNA"/>
</dbReference>
<accession>A0A926Q3Y4</accession>
<dbReference type="RefSeq" id="WP_187965418.1">
    <property type="nucleotide sequence ID" value="NZ_JACVDC010000024.1"/>
</dbReference>
<protein>
    <submittedName>
        <fullName evidence="1">Uncharacterized protein</fullName>
    </submittedName>
</protein>
<name>A0A926Q3Y4_9FLAO</name>
<dbReference type="Proteomes" id="UP000653730">
    <property type="component" value="Unassembled WGS sequence"/>
</dbReference>
<gene>
    <name evidence="1" type="ORF">IBL28_09845</name>
</gene>
<sequence>MNKLAEMVFLSEIVLQSKIAQRAGDHLRATRDHFDKLEVWSSIQLILMAAANVSKILWPYKEFEARGEVLRKLLNVDQNNLLFDRKFRNHFEHYDERIEKWFKEQPSAVYRDLEIDPFKSIWGINDFNKNRAYDPLKQTITFRGESLDLAAVLDALEEIQLKCSPYTLT</sequence>
<comment type="caution">
    <text evidence="1">The sequence shown here is derived from an EMBL/GenBank/DDBJ whole genome shotgun (WGS) entry which is preliminary data.</text>
</comment>
<keyword evidence="2" id="KW-1185">Reference proteome</keyword>
<proteinExistence type="predicted"/>